<dbReference type="InterPro" id="IPR009057">
    <property type="entry name" value="Homeodomain-like_sf"/>
</dbReference>
<evidence type="ECO:0000313" key="4">
    <source>
        <dbReference type="EMBL" id="GAA0941151.1"/>
    </source>
</evidence>
<dbReference type="EMBL" id="BAAAHH010000003">
    <property type="protein sequence ID" value="GAA0941151.1"/>
    <property type="molecule type" value="Genomic_DNA"/>
</dbReference>
<evidence type="ECO:0000256" key="2">
    <source>
        <dbReference type="PROSITE-ProRule" id="PRU00335"/>
    </source>
</evidence>
<dbReference type="PROSITE" id="PS50977">
    <property type="entry name" value="HTH_TETR_2"/>
    <property type="match status" value="1"/>
</dbReference>
<organism evidence="4 5">
    <name type="scientific">Actinocorallia libanotica</name>
    <dbReference type="NCBI Taxonomy" id="46162"/>
    <lineage>
        <taxon>Bacteria</taxon>
        <taxon>Bacillati</taxon>
        <taxon>Actinomycetota</taxon>
        <taxon>Actinomycetes</taxon>
        <taxon>Streptosporangiales</taxon>
        <taxon>Thermomonosporaceae</taxon>
        <taxon>Actinocorallia</taxon>
    </lineage>
</organism>
<dbReference type="PANTHER" id="PTHR30055">
    <property type="entry name" value="HTH-TYPE TRANSCRIPTIONAL REGULATOR RUTR"/>
    <property type="match status" value="1"/>
</dbReference>
<feature type="DNA-binding region" description="H-T-H motif" evidence="2">
    <location>
        <begin position="44"/>
        <end position="63"/>
    </location>
</feature>
<reference evidence="4 5" key="1">
    <citation type="journal article" date="2019" name="Int. J. Syst. Evol. Microbiol.">
        <title>The Global Catalogue of Microorganisms (GCM) 10K type strain sequencing project: providing services to taxonomists for standard genome sequencing and annotation.</title>
        <authorList>
            <consortium name="The Broad Institute Genomics Platform"/>
            <consortium name="The Broad Institute Genome Sequencing Center for Infectious Disease"/>
            <person name="Wu L."/>
            <person name="Ma J."/>
        </authorList>
    </citation>
    <scope>NUCLEOTIDE SEQUENCE [LARGE SCALE GENOMIC DNA]</scope>
    <source>
        <strain evidence="4 5">JCM 10696</strain>
    </source>
</reference>
<evidence type="ECO:0000259" key="3">
    <source>
        <dbReference type="PROSITE" id="PS50977"/>
    </source>
</evidence>
<dbReference type="SUPFAM" id="SSF46689">
    <property type="entry name" value="Homeodomain-like"/>
    <property type="match status" value="1"/>
</dbReference>
<accession>A0ABN1QDG3</accession>
<comment type="caution">
    <text evidence="4">The sequence shown here is derived from an EMBL/GenBank/DDBJ whole genome shotgun (WGS) entry which is preliminary data.</text>
</comment>
<keyword evidence="5" id="KW-1185">Reference proteome</keyword>
<dbReference type="InterPro" id="IPR001647">
    <property type="entry name" value="HTH_TetR"/>
</dbReference>
<evidence type="ECO:0000256" key="1">
    <source>
        <dbReference type="ARBA" id="ARBA00023125"/>
    </source>
</evidence>
<gene>
    <name evidence="4" type="ORF">GCM10009550_11120</name>
</gene>
<keyword evidence="1 2" id="KW-0238">DNA-binding</keyword>
<dbReference type="Gene3D" id="1.10.357.10">
    <property type="entry name" value="Tetracycline Repressor, domain 2"/>
    <property type="match status" value="1"/>
</dbReference>
<dbReference type="InterPro" id="IPR050109">
    <property type="entry name" value="HTH-type_TetR-like_transc_reg"/>
</dbReference>
<proteinExistence type="predicted"/>
<dbReference type="RefSeq" id="WP_344237399.1">
    <property type="nucleotide sequence ID" value="NZ_BAAAHH010000003.1"/>
</dbReference>
<feature type="domain" description="HTH tetR-type" evidence="3">
    <location>
        <begin position="21"/>
        <end position="81"/>
    </location>
</feature>
<sequence length="209" mass="22819">MDSGPKLRRSYGGASAEVRVAERRARLMEAGLDLLGTAGLHGTTVRGVIERARLTPRYFYESFADLDTLVIEVYDAVVAELRDASVTALLDAPKDTRDRVRAVITTIVDHFGDDPRKGRLVLAEAMASPALMRRRLDTSHMFTDLMSGRAAGHEVSPELMLAARFIVGGFAETLNAWLQGDLESTREALVDGCTTLFMANLATARTSHP</sequence>
<evidence type="ECO:0000313" key="5">
    <source>
        <dbReference type="Proteomes" id="UP001500665"/>
    </source>
</evidence>
<name>A0ABN1QDG3_9ACTN</name>
<dbReference type="PANTHER" id="PTHR30055:SF226">
    <property type="entry name" value="HTH-TYPE TRANSCRIPTIONAL REGULATOR PKSA"/>
    <property type="match status" value="1"/>
</dbReference>
<protein>
    <submittedName>
        <fullName evidence="4">TetR/AcrR family transcriptional regulator</fullName>
    </submittedName>
</protein>
<dbReference type="Proteomes" id="UP001500665">
    <property type="component" value="Unassembled WGS sequence"/>
</dbReference>